<reference evidence="6 7" key="1">
    <citation type="submission" date="2023-09" db="EMBL/GenBank/DDBJ databases">
        <title>Description of three actinobacteria isolated from air of manufacturing shop in a pharmaceutical factory.</title>
        <authorList>
            <person name="Zhang D.-F."/>
        </authorList>
    </citation>
    <scope>NUCLEOTIDE SEQUENCE [LARGE SCALE GENOMIC DNA]</scope>
    <source>
        <strain evidence="6 7">LY-0111</strain>
    </source>
</reference>
<evidence type="ECO:0000313" key="7">
    <source>
        <dbReference type="Proteomes" id="UP001251870"/>
    </source>
</evidence>
<dbReference type="Gene3D" id="3.40.50.1980">
    <property type="entry name" value="Nitrogenase molybdenum iron protein domain"/>
    <property type="match status" value="2"/>
</dbReference>
<dbReference type="PANTHER" id="PTHR30532:SF28">
    <property type="entry name" value="PETROBACTIN-BINDING PROTEIN YCLQ"/>
    <property type="match status" value="1"/>
</dbReference>
<dbReference type="InterPro" id="IPR051313">
    <property type="entry name" value="Bact_iron-sidero_bind"/>
</dbReference>
<organism evidence="6 7">
    <name type="scientific">Nesterenkonia aerolata</name>
    <dbReference type="NCBI Taxonomy" id="3074079"/>
    <lineage>
        <taxon>Bacteria</taxon>
        <taxon>Bacillati</taxon>
        <taxon>Actinomycetota</taxon>
        <taxon>Actinomycetes</taxon>
        <taxon>Micrococcales</taxon>
        <taxon>Micrococcaceae</taxon>
        <taxon>Nesterenkonia</taxon>
    </lineage>
</organism>
<evidence type="ECO:0000256" key="3">
    <source>
        <dbReference type="ARBA" id="ARBA00022448"/>
    </source>
</evidence>
<comment type="caution">
    <text evidence="6">The sequence shown here is derived from an EMBL/GenBank/DDBJ whole genome shotgun (WGS) entry which is preliminary data.</text>
</comment>
<comment type="similarity">
    <text evidence="2">Belongs to the bacterial solute-binding protein 8 family.</text>
</comment>
<comment type="subcellular location">
    <subcellularLocation>
        <location evidence="1">Cell envelope</location>
    </subcellularLocation>
</comment>
<dbReference type="Pfam" id="PF01497">
    <property type="entry name" value="Peripla_BP_2"/>
    <property type="match status" value="1"/>
</dbReference>
<proteinExistence type="inferred from homology"/>
<name>A0ABU2DP56_9MICC</name>
<sequence length="356" mass="38721">MDHQHSFQPRRCLAALSGTAAFVLALSACGGGGGGDSDPESGEGSEFEAVEIEHALGTASIEDQPERIVTLGQGSAETAIALGHTPVGVEEYAWGADETGYLPWIHEAVEETDDELPEQFTGGTELDVEAILELEPDLILAPWSGITQEQYDTLADIAPTVAYPEQPWTITWEEQIETVATALGEADQAPELIEEIEQEFADARREEWSEYSFSFIYNDGPGTLGVFFPDEQRVAMVRELGLTVDPVVEEMDEYEVEGTDSAMIGLENADMLEDSDIIFTFYADEDNREEIEAQELYASIPAVEAGAVVAPTDQSLVTGSSIINPLTVPWVVERYEPMIEEAIAQAEGEDSADDSE</sequence>
<protein>
    <submittedName>
        <fullName evidence="6">Iron-siderophore ABC transporter substrate-binding protein</fullName>
    </submittedName>
</protein>
<evidence type="ECO:0000256" key="2">
    <source>
        <dbReference type="ARBA" id="ARBA00008814"/>
    </source>
</evidence>
<keyword evidence="7" id="KW-1185">Reference proteome</keyword>
<evidence type="ECO:0000256" key="4">
    <source>
        <dbReference type="ARBA" id="ARBA00022729"/>
    </source>
</evidence>
<dbReference type="Proteomes" id="UP001251870">
    <property type="component" value="Unassembled WGS sequence"/>
</dbReference>
<keyword evidence="3" id="KW-0813">Transport</keyword>
<dbReference type="PANTHER" id="PTHR30532">
    <property type="entry name" value="IRON III DICITRATE-BINDING PERIPLASMIC PROTEIN"/>
    <property type="match status" value="1"/>
</dbReference>
<dbReference type="PROSITE" id="PS50983">
    <property type="entry name" value="FE_B12_PBP"/>
    <property type="match status" value="1"/>
</dbReference>
<gene>
    <name evidence="6" type="ORF">RIL96_01780</name>
</gene>
<evidence type="ECO:0000256" key="1">
    <source>
        <dbReference type="ARBA" id="ARBA00004196"/>
    </source>
</evidence>
<feature type="domain" description="Fe/B12 periplasmic-binding" evidence="5">
    <location>
        <begin position="67"/>
        <end position="343"/>
    </location>
</feature>
<accession>A0ABU2DP56</accession>
<evidence type="ECO:0000313" key="6">
    <source>
        <dbReference type="EMBL" id="MDR8018298.1"/>
    </source>
</evidence>
<dbReference type="RefSeq" id="WP_310547277.1">
    <property type="nucleotide sequence ID" value="NZ_JAVKGR010000001.1"/>
</dbReference>
<evidence type="ECO:0000259" key="5">
    <source>
        <dbReference type="PROSITE" id="PS50983"/>
    </source>
</evidence>
<dbReference type="SUPFAM" id="SSF53807">
    <property type="entry name" value="Helical backbone' metal receptor"/>
    <property type="match status" value="1"/>
</dbReference>
<keyword evidence="4" id="KW-0732">Signal</keyword>
<dbReference type="InterPro" id="IPR002491">
    <property type="entry name" value="ABC_transptr_periplasmic_BD"/>
</dbReference>
<dbReference type="CDD" id="cd01146">
    <property type="entry name" value="FhuD"/>
    <property type="match status" value="1"/>
</dbReference>
<dbReference type="EMBL" id="JAVKGR010000001">
    <property type="protein sequence ID" value="MDR8018298.1"/>
    <property type="molecule type" value="Genomic_DNA"/>
</dbReference>